<dbReference type="InterPro" id="IPR012337">
    <property type="entry name" value="RNaseH-like_sf"/>
</dbReference>
<dbReference type="PANTHER" id="PTHR45835:SF99">
    <property type="entry name" value="CHROMO DOMAIN-CONTAINING PROTEIN-RELATED"/>
    <property type="match status" value="1"/>
</dbReference>
<comment type="caution">
    <text evidence="1">The sequence shown here is derived from an EMBL/GenBank/DDBJ whole genome shotgun (WGS) entry which is preliminary data.</text>
</comment>
<sequence>MDFVSGLPLTPSKKDSILLAHFLPVHKDYSLQKLAKLYISEIMRLNRVPILIISDPEPRIHLDFSTAFHLQSERVIQILEDMLRGNREGHLPLAKFYYNNSFQLGIQKAPYKALYGRKCRTPLCWTKLGEKKVLSLELVQQSEKKYASNRQNLYANLKRKEIEYNASDQVFLKVPPWKKVLRFNRKGKLSSRFIGPYRILRESVQLLINLNYLRTGPNSRCFPCLHVETILFRPFSHCFDRRN</sequence>
<evidence type="ECO:0000313" key="2">
    <source>
        <dbReference type="Proteomes" id="UP000325315"/>
    </source>
</evidence>
<dbReference type="GO" id="GO:0003676">
    <property type="term" value="F:nucleic acid binding"/>
    <property type="evidence" value="ECO:0007669"/>
    <property type="project" value="InterPro"/>
</dbReference>
<dbReference type="Gene3D" id="3.30.420.10">
    <property type="entry name" value="Ribonuclease H-like superfamily/Ribonuclease H"/>
    <property type="match status" value="1"/>
</dbReference>
<gene>
    <name evidence="1" type="ORF">EPI10_006502</name>
</gene>
<reference evidence="2" key="1">
    <citation type="journal article" date="2019" name="Plant Biotechnol. J.">
        <title>Genome sequencing of the Australian wild diploid species Gossypium australe highlights disease resistance and delayed gland morphogenesis.</title>
        <authorList>
            <person name="Cai Y."/>
            <person name="Cai X."/>
            <person name="Wang Q."/>
            <person name="Wang P."/>
            <person name="Zhang Y."/>
            <person name="Cai C."/>
            <person name="Xu Y."/>
            <person name="Wang K."/>
            <person name="Zhou Z."/>
            <person name="Wang C."/>
            <person name="Geng S."/>
            <person name="Li B."/>
            <person name="Dong Q."/>
            <person name="Hou Y."/>
            <person name="Wang H."/>
            <person name="Ai P."/>
            <person name="Liu Z."/>
            <person name="Yi F."/>
            <person name="Sun M."/>
            <person name="An G."/>
            <person name="Cheng J."/>
            <person name="Zhang Y."/>
            <person name="Shi Q."/>
            <person name="Xie Y."/>
            <person name="Shi X."/>
            <person name="Chang Y."/>
            <person name="Huang F."/>
            <person name="Chen Y."/>
            <person name="Hong S."/>
            <person name="Mi L."/>
            <person name="Sun Q."/>
            <person name="Zhang L."/>
            <person name="Zhou B."/>
            <person name="Peng R."/>
            <person name="Zhang X."/>
            <person name="Liu F."/>
        </authorList>
    </citation>
    <scope>NUCLEOTIDE SEQUENCE [LARGE SCALE GENOMIC DNA]</scope>
    <source>
        <strain evidence="2">cv. PA1801</strain>
    </source>
</reference>
<dbReference type="EMBL" id="SMMG02000002">
    <property type="protein sequence ID" value="KAA3484418.1"/>
    <property type="molecule type" value="Genomic_DNA"/>
</dbReference>
<protein>
    <submittedName>
        <fullName evidence="1">DNA/RNA polymerases superfamily protein</fullName>
    </submittedName>
</protein>
<proteinExistence type="predicted"/>
<dbReference type="PANTHER" id="PTHR45835">
    <property type="entry name" value="YALI0A06105P"/>
    <property type="match status" value="1"/>
</dbReference>
<evidence type="ECO:0000313" key="1">
    <source>
        <dbReference type="EMBL" id="KAA3484418.1"/>
    </source>
</evidence>
<name>A0A5B6WSS5_9ROSI</name>
<accession>A0A5B6WSS5</accession>
<dbReference type="Proteomes" id="UP000325315">
    <property type="component" value="Unassembled WGS sequence"/>
</dbReference>
<dbReference type="AlphaFoldDB" id="A0A5B6WSS5"/>
<keyword evidence="2" id="KW-1185">Reference proteome</keyword>
<dbReference type="InterPro" id="IPR036397">
    <property type="entry name" value="RNaseH_sf"/>
</dbReference>
<organism evidence="1 2">
    <name type="scientific">Gossypium australe</name>
    <dbReference type="NCBI Taxonomy" id="47621"/>
    <lineage>
        <taxon>Eukaryota</taxon>
        <taxon>Viridiplantae</taxon>
        <taxon>Streptophyta</taxon>
        <taxon>Embryophyta</taxon>
        <taxon>Tracheophyta</taxon>
        <taxon>Spermatophyta</taxon>
        <taxon>Magnoliopsida</taxon>
        <taxon>eudicotyledons</taxon>
        <taxon>Gunneridae</taxon>
        <taxon>Pentapetalae</taxon>
        <taxon>rosids</taxon>
        <taxon>malvids</taxon>
        <taxon>Malvales</taxon>
        <taxon>Malvaceae</taxon>
        <taxon>Malvoideae</taxon>
        <taxon>Gossypium</taxon>
    </lineage>
</organism>
<dbReference type="SUPFAM" id="SSF53098">
    <property type="entry name" value="Ribonuclease H-like"/>
    <property type="match status" value="1"/>
</dbReference>
<dbReference type="OrthoDB" id="1909122at2759"/>